<dbReference type="Pfam" id="PF01380">
    <property type="entry name" value="SIS"/>
    <property type="match status" value="1"/>
</dbReference>
<feature type="domain" description="SIS" evidence="5">
    <location>
        <begin position="124"/>
        <end position="262"/>
    </location>
</feature>
<keyword evidence="7" id="KW-1185">Reference proteome</keyword>
<dbReference type="InterPro" id="IPR036388">
    <property type="entry name" value="WH-like_DNA-bd_sf"/>
</dbReference>
<dbReference type="GO" id="GO:1901135">
    <property type="term" value="P:carbohydrate derivative metabolic process"/>
    <property type="evidence" value="ECO:0007669"/>
    <property type="project" value="InterPro"/>
</dbReference>
<dbReference type="Gene3D" id="3.40.50.10490">
    <property type="entry name" value="Glucose-6-phosphate isomerase like protein, domain 1"/>
    <property type="match status" value="1"/>
</dbReference>
<dbReference type="GO" id="GO:0003677">
    <property type="term" value="F:DNA binding"/>
    <property type="evidence" value="ECO:0007669"/>
    <property type="project" value="UniProtKB-KW"/>
</dbReference>
<dbReference type="GO" id="GO:0003700">
    <property type="term" value="F:DNA-binding transcription factor activity"/>
    <property type="evidence" value="ECO:0007669"/>
    <property type="project" value="InterPro"/>
</dbReference>
<protein>
    <submittedName>
        <fullName evidence="6">DNA-binding transcriptional regulator, MurR/RpiR family, contains HTH and SIS domains</fullName>
    </submittedName>
</protein>
<dbReference type="PROSITE" id="PS51071">
    <property type="entry name" value="HTH_RPIR"/>
    <property type="match status" value="1"/>
</dbReference>
<accession>A0A1G8LBN7</accession>
<dbReference type="SUPFAM" id="SSF53697">
    <property type="entry name" value="SIS domain"/>
    <property type="match status" value="1"/>
</dbReference>
<dbReference type="CDD" id="cd05013">
    <property type="entry name" value="SIS_RpiR"/>
    <property type="match status" value="1"/>
</dbReference>
<dbReference type="InterPro" id="IPR001347">
    <property type="entry name" value="SIS_dom"/>
</dbReference>
<dbReference type="RefSeq" id="WP_090396438.1">
    <property type="nucleotide sequence ID" value="NZ_FNEN01000003.1"/>
</dbReference>
<dbReference type="Proteomes" id="UP000198853">
    <property type="component" value="Unassembled WGS sequence"/>
</dbReference>
<keyword evidence="2 6" id="KW-0238">DNA-binding</keyword>
<organism evidence="6 7">
    <name type="scientific">Natribacillus halophilus</name>
    <dbReference type="NCBI Taxonomy" id="549003"/>
    <lineage>
        <taxon>Bacteria</taxon>
        <taxon>Bacillati</taxon>
        <taxon>Bacillota</taxon>
        <taxon>Bacilli</taxon>
        <taxon>Bacillales</taxon>
        <taxon>Bacillaceae</taxon>
        <taxon>Natribacillus</taxon>
    </lineage>
</organism>
<evidence type="ECO:0000313" key="7">
    <source>
        <dbReference type="Proteomes" id="UP000198853"/>
    </source>
</evidence>
<evidence type="ECO:0000259" key="4">
    <source>
        <dbReference type="PROSITE" id="PS51071"/>
    </source>
</evidence>
<dbReference type="PANTHER" id="PTHR30514:SF18">
    <property type="entry name" value="RPIR-FAMILY TRANSCRIPTIONAL REGULATOR"/>
    <property type="match status" value="1"/>
</dbReference>
<proteinExistence type="predicted"/>
<keyword evidence="1" id="KW-0805">Transcription regulation</keyword>
<evidence type="ECO:0000256" key="3">
    <source>
        <dbReference type="ARBA" id="ARBA00023163"/>
    </source>
</evidence>
<evidence type="ECO:0000259" key="5">
    <source>
        <dbReference type="PROSITE" id="PS51464"/>
    </source>
</evidence>
<dbReference type="AlphaFoldDB" id="A0A1G8LBN7"/>
<gene>
    <name evidence="6" type="ORF">SAMN04488123_10313</name>
</gene>
<dbReference type="GO" id="GO:0097367">
    <property type="term" value="F:carbohydrate derivative binding"/>
    <property type="evidence" value="ECO:0007669"/>
    <property type="project" value="InterPro"/>
</dbReference>
<name>A0A1G8LBN7_9BACI</name>
<dbReference type="Pfam" id="PF01418">
    <property type="entry name" value="HTH_6"/>
    <property type="match status" value="1"/>
</dbReference>
<reference evidence="6 7" key="1">
    <citation type="submission" date="2016-10" db="EMBL/GenBank/DDBJ databases">
        <authorList>
            <person name="de Groot N.N."/>
        </authorList>
    </citation>
    <scope>NUCLEOTIDE SEQUENCE [LARGE SCALE GENOMIC DNA]</scope>
    <source>
        <strain evidence="6 7">DSM 21771</strain>
    </source>
</reference>
<dbReference type="InterPro" id="IPR046348">
    <property type="entry name" value="SIS_dom_sf"/>
</dbReference>
<dbReference type="SUPFAM" id="SSF46689">
    <property type="entry name" value="Homeodomain-like"/>
    <property type="match status" value="1"/>
</dbReference>
<dbReference type="InterPro" id="IPR000281">
    <property type="entry name" value="HTH_RpiR"/>
</dbReference>
<dbReference type="PANTHER" id="PTHR30514">
    <property type="entry name" value="GLUCOKINASE"/>
    <property type="match status" value="1"/>
</dbReference>
<evidence type="ECO:0000256" key="1">
    <source>
        <dbReference type="ARBA" id="ARBA00023015"/>
    </source>
</evidence>
<sequence length="288" mass="32319">MDNPITNIKENISGLTTAQRSVADYILKNPYEVAFFTVDQLALHVGTSTTTIMRLAFNLGYSGYSEFQKGLQEILRSQTAPHTRLESNLKNIEKDDLWMNTINHHINQVQQMTEQISREQLDKVTQNIISARQIFCTSVRSGLPVGQYLTHGLNRTLGNCKLIMADSSDWVDDVISMESTDLIIATSFPRYAKRIIDFVKTAKAQGVQIVAITDNYSAPIVEDADIILPCDSNSLAFHNSPITAMVVADYLINATAIKGSEKTKQRLNEVNKILTNINYHHNKPYHSD</sequence>
<evidence type="ECO:0000256" key="2">
    <source>
        <dbReference type="ARBA" id="ARBA00023125"/>
    </source>
</evidence>
<feature type="domain" description="HTH rpiR-type" evidence="4">
    <location>
        <begin position="2"/>
        <end position="78"/>
    </location>
</feature>
<dbReference type="InterPro" id="IPR035472">
    <property type="entry name" value="RpiR-like_SIS"/>
</dbReference>
<dbReference type="Gene3D" id="1.10.10.10">
    <property type="entry name" value="Winged helix-like DNA-binding domain superfamily/Winged helix DNA-binding domain"/>
    <property type="match status" value="1"/>
</dbReference>
<dbReference type="OrthoDB" id="2930at2"/>
<keyword evidence="3" id="KW-0804">Transcription</keyword>
<dbReference type="InterPro" id="IPR009057">
    <property type="entry name" value="Homeodomain-like_sf"/>
</dbReference>
<evidence type="ECO:0000313" key="6">
    <source>
        <dbReference type="EMBL" id="SDI53138.1"/>
    </source>
</evidence>
<dbReference type="EMBL" id="FNEN01000003">
    <property type="protein sequence ID" value="SDI53138.1"/>
    <property type="molecule type" value="Genomic_DNA"/>
</dbReference>
<dbReference type="InterPro" id="IPR047640">
    <property type="entry name" value="RpiR-like"/>
</dbReference>
<dbReference type="PROSITE" id="PS51464">
    <property type="entry name" value="SIS"/>
    <property type="match status" value="1"/>
</dbReference>